<dbReference type="OrthoDB" id="9797941at2"/>
<gene>
    <name evidence="3" type="ORF">SAMN06265338_104225</name>
</gene>
<proteinExistence type="predicted"/>
<feature type="domain" description="Dinitrogenase iron-molybdenum cofactor biosynthesis" evidence="2">
    <location>
        <begin position="11"/>
        <end position="101"/>
    </location>
</feature>
<dbReference type="Gene3D" id="3.30.420.130">
    <property type="entry name" value="Dinitrogenase iron-molybdenum cofactor biosynthesis domain"/>
    <property type="match status" value="1"/>
</dbReference>
<dbReference type="AlphaFoldDB" id="A0A212RHW9"/>
<reference evidence="4" key="1">
    <citation type="submission" date="2017-06" db="EMBL/GenBank/DDBJ databases">
        <authorList>
            <person name="Varghese N."/>
            <person name="Submissions S."/>
        </authorList>
    </citation>
    <scope>NUCLEOTIDE SEQUENCE [LARGE SCALE GENOMIC DNA]</scope>
    <source>
        <strain evidence="4">DSM 137</strain>
    </source>
</reference>
<evidence type="ECO:0000259" key="2">
    <source>
        <dbReference type="Pfam" id="PF02579"/>
    </source>
</evidence>
<dbReference type="SUPFAM" id="SSF53146">
    <property type="entry name" value="Nitrogenase accessory factor-like"/>
    <property type="match status" value="1"/>
</dbReference>
<name>A0A212RHW9_RHOAC</name>
<dbReference type="RefSeq" id="WP_088520672.1">
    <property type="nucleotide sequence ID" value="NZ_FYDG01000004.1"/>
</dbReference>
<evidence type="ECO:0000313" key="4">
    <source>
        <dbReference type="Proteomes" id="UP000198418"/>
    </source>
</evidence>
<dbReference type="Proteomes" id="UP000198418">
    <property type="component" value="Unassembled WGS sequence"/>
</dbReference>
<dbReference type="Pfam" id="PF02579">
    <property type="entry name" value="Nitro_FeMo-Co"/>
    <property type="match status" value="1"/>
</dbReference>
<dbReference type="InterPro" id="IPR003731">
    <property type="entry name" value="Di-Nase_FeMo-co_biosynth"/>
</dbReference>
<sequence length="132" mass="13824">MHIAVASQDFEHVTGHAGMARRFIVFAAEPGAPPHEVKRIELPQEQTIHSADPDASHPLDEVEVLIAGSAGGGFVNRMAQRGVMTVITAQTDPAQAVADYLSGKLAAPAPHDHSQDHDESEAGGCCCGAEAH</sequence>
<keyword evidence="4" id="KW-1185">Reference proteome</keyword>
<evidence type="ECO:0000313" key="3">
    <source>
        <dbReference type="EMBL" id="SNB71822.1"/>
    </source>
</evidence>
<protein>
    <submittedName>
        <fullName evidence="3">Predicted Fe-Mo cluster-binding protein, NifX family</fullName>
    </submittedName>
</protein>
<dbReference type="EMBL" id="FYDG01000004">
    <property type="protein sequence ID" value="SNB71822.1"/>
    <property type="molecule type" value="Genomic_DNA"/>
</dbReference>
<accession>A0A212RHW9</accession>
<dbReference type="InterPro" id="IPR036105">
    <property type="entry name" value="DiNase_FeMo-co_biosyn_sf"/>
</dbReference>
<evidence type="ECO:0000256" key="1">
    <source>
        <dbReference type="ARBA" id="ARBA00023231"/>
    </source>
</evidence>
<organism evidence="3 4">
    <name type="scientific">Rhodoblastus acidophilus</name>
    <name type="common">Rhodopseudomonas acidophila</name>
    <dbReference type="NCBI Taxonomy" id="1074"/>
    <lineage>
        <taxon>Bacteria</taxon>
        <taxon>Pseudomonadati</taxon>
        <taxon>Pseudomonadota</taxon>
        <taxon>Alphaproteobacteria</taxon>
        <taxon>Hyphomicrobiales</taxon>
        <taxon>Rhodoblastaceae</taxon>
        <taxon>Rhodoblastus</taxon>
    </lineage>
</organism>
<keyword evidence="1" id="KW-0535">Nitrogen fixation</keyword>